<accession>A0A9W9IBV0</accession>
<reference evidence="2" key="2">
    <citation type="journal article" date="2023" name="IMA Fungus">
        <title>Comparative genomic study of the Penicillium genus elucidates a diverse pangenome and 15 lateral gene transfer events.</title>
        <authorList>
            <person name="Petersen C."/>
            <person name="Sorensen T."/>
            <person name="Nielsen M.R."/>
            <person name="Sondergaard T.E."/>
            <person name="Sorensen J.L."/>
            <person name="Fitzpatrick D.A."/>
            <person name="Frisvad J.C."/>
            <person name="Nielsen K.L."/>
        </authorList>
    </citation>
    <scope>NUCLEOTIDE SEQUENCE</scope>
    <source>
        <strain evidence="2">IBT 21917</strain>
    </source>
</reference>
<dbReference type="PANTHER" id="PTHR34598:SF3">
    <property type="entry name" value="OXIDOREDUCTASE AN1597"/>
    <property type="match status" value="1"/>
</dbReference>
<dbReference type="PANTHER" id="PTHR34598">
    <property type="entry name" value="BLL6449 PROTEIN"/>
    <property type="match status" value="1"/>
</dbReference>
<comment type="caution">
    <text evidence="2">The sequence shown here is derived from an EMBL/GenBank/DDBJ whole genome shotgun (WGS) entry which is preliminary data.</text>
</comment>
<sequence>MASQSPRNVSAILNYYIDPGKDGDNTFFDGTIIESRRSYAPVCVTVTDVRGREDEFSLDKQGFQLLTHPSVEKDFDAPEKIRNVYYPECARILQSLYVLV</sequence>
<name>A0A9W9IBV0_9EURO</name>
<proteinExistence type="inferred from homology"/>
<protein>
    <submittedName>
        <fullName evidence="2">Uncharacterized protein</fullName>
    </submittedName>
</protein>
<dbReference type="EMBL" id="JAPQKO010000003">
    <property type="protein sequence ID" value="KAJ5172773.1"/>
    <property type="molecule type" value="Genomic_DNA"/>
</dbReference>
<organism evidence="2 3">
    <name type="scientific">Penicillium capsulatum</name>
    <dbReference type="NCBI Taxonomy" id="69766"/>
    <lineage>
        <taxon>Eukaryota</taxon>
        <taxon>Fungi</taxon>
        <taxon>Dikarya</taxon>
        <taxon>Ascomycota</taxon>
        <taxon>Pezizomycotina</taxon>
        <taxon>Eurotiomycetes</taxon>
        <taxon>Eurotiomycetidae</taxon>
        <taxon>Eurotiales</taxon>
        <taxon>Aspergillaceae</taxon>
        <taxon>Penicillium</taxon>
    </lineage>
</organism>
<dbReference type="AlphaFoldDB" id="A0A9W9IBV0"/>
<evidence type="ECO:0000313" key="2">
    <source>
        <dbReference type="EMBL" id="KAJ5172773.1"/>
    </source>
</evidence>
<dbReference type="GO" id="GO:0016491">
    <property type="term" value="F:oxidoreductase activity"/>
    <property type="evidence" value="ECO:0007669"/>
    <property type="project" value="InterPro"/>
</dbReference>
<gene>
    <name evidence="2" type="ORF">N7492_005366</name>
</gene>
<dbReference type="Proteomes" id="UP001146351">
    <property type="component" value="Unassembled WGS sequence"/>
</dbReference>
<reference evidence="2" key="1">
    <citation type="submission" date="2022-11" db="EMBL/GenBank/DDBJ databases">
        <authorList>
            <person name="Petersen C."/>
        </authorList>
    </citation>
    <scope>NUCLEOTIDE SEQUENCE</scope>
    <source>
        <strain evidence="2">IBT 21917</strain>
    </source>
</reference>
<dbReference type="OrthoDB" id="412788at2759"/>
<dbReference type="InterPro" id="IPR044053">
    <property type="entry name" value="AsaB-like"/>
</dbReference>
<comment type="similarity">
    <text evidence="1">Belongs to the asaB hydroxylase/desaturase family.</text>
</comment>
<keyword evidence="3" id="KW-1185">Reference proteome</keyword>
<evidence type="ECO:0000313" key="3">
    <source>
        <dbReference type="Proteomes" id="UP001146351"/>
    </source>
</evidence>
<evidence type="ECO:0000256" key="1">
    <source>
        <dbReference type="ARBA" id="ARBA00023604"/>
    </source>
</evidence>